<dbReference type="AlphaFoldDB" id="A0A848M8Y1"/>
<keyword evidence="1" id="KW-0812">Transmembrane</keyword>
<dbReference type="InterPro" id="IPR006976">
    <property type="entry name" value="VanZ-like"/>
</dbReference>
<dbReference type="PANTHER" id="PTHR28008">
    <property type="entry name" value="DOMAIN PROTEIN, PUTATIVE (AFU_ORTHOLOGUE AFUA_3G10980)-RELATED"/>
    <property type="match status" value="1"/>
</dbReference>
<keyword evidence="4" id="KW-1185">Reference proteome</keyword>
<feature type="transmembrane region" description="Helical" evidence="1">
    <location>
        <begin position="7"/>
        <end position="25"/>
    </location>
</feature>
<feature type="domain" description="VanZ-like" evidence="2">
    <location>
        <begin position="7"/>
        <end position="151"/>
    </location>
</feature>
<comment type="caution">
    <text evidence="3">The sequence shown here is derived from an EMBL/GenBank/DDBJ whole genome shotgun (WGS) entry which is preliminary data.</text>
</comment>
<evidence type="ECO:0000259" key="2">
    <source>
        <dbReference type="Pfam" id="PF04892"/>
    </source>
</evidence>
<feature type="transmembrane region" description="Helical" evidence="1">
    <location>
        <begin position="78"/>
        <end position="95"/>
    </location>
</feature>
<dbReference type="PIRSF" id="PIRSF019083">
    <property type="entry name" value="UCP019083_VanZ"/>
    <property type="match status" value="1"/>
</dbReference>
<organism evidence="3 4">
    <name type="scientific">Paenibacillus lemnae</name>
    <dbReference type="NCBI Taxonomy" id="1330551"/>
    <lineage>
        <taxon>Bacteria</taxon>
        <taxon>Bacillati</taxon>
        <taxon>Bacillota</taxon>
        <taxon>Bacilli</taxon>
        <taxon>Bacillales</taxon>
        <taxon>Paenibacillaceae</taxon>
        <taxon>Paenibacillus</taxon>
    </lineage>
</organism>
<dbReference type="Pfam" id="PF04892">
    <property type="entry name" value="VanZ"/>
    <property type="match status" value="1"/>
</dbReference>
<proteinExistence type="predicted"/>
<evidence type="ECO:0000256" key="1">
    <source>
        <dbReference type="SAM" id="Phobius"/>
    </source>
</evidence>
<accession>A0A848M8Y1</accession>
<sequence length="161" mass="17728">MPKLFRWLPAVLVMVIIFLFSSQPYHEQDLRPSLKGSFVTDSLARSLSGIHFQYAGSEISASALGNAGVLEFLIRKGAHLSIYALLGFALVYAFNAKRPWRGYSSAVLISFLYACSDEFHQSLTPDRTPLLQDVIVDTIGAILGAGLMVLLKAHADRKQLT</sequence>
<name>A0A848M8Y1_PAELE</name>
<evidence type="ECO:0000313" key="3">
    <source>
        <dbReference type="EMBL" id="NMO96640.1"/>
    </source>
</evidence>
<reference evidence="3 4" key="1">
    <citation type="submission" date="2020-04" db="EMBL/GenBank/DDBJ databases">
        <title>Paenibacillus algicola sp. nov., a novel marine bacterium producing alginate lyase.</title>
        <authorList>
            <person name="Huang H."/>
        </authorList>
    </citation>
    <scope>NUCLEOTIDE SEQUENCE [LARGE SCALE GENOMIC DNA]</scope>
    <source>
        <strain evidence="3 4">L7-75</strain>
    </source>
</reference>
<dbReference type="NCBIfam" id="NF037970">
    <property type="entry name" value="vanZ_1"/>
    <property type="match status" value="1"/>
</dbReference>
<dbReference type="InterPro" id="IPR016747">
    <property type="entry name" value="Phosphotransbutyrylase"/>
</dbReference>
<dbReference type="EMBL" id="JABBPN010000011">
    <property type="protein sequence ID" value="NMO96640.1"/>
    <property type="molecule type" value="Genomic_DNA"/>
</dbReference>
<dbReference type="PANTHER" id="PTHR28008:SF1">
    <property type="entry name" value="DOMAIN PROTEIN, PUTATIVE (AFU_ORTHOLOGUE AFUA_3G10980)-RELATED"/>
    <property type="match status" value="1"/>
</dbReference>
<protein>
    <submittedName>
        <fullName evidence="3">VanZ family protein</fullName>
    </submittedName>
</protein>
<gene>
    <name evidence="3" type="ORF">HII30_12740</name>
</gene>
<dbReference type="RefSeq" id="WP_169505431.1">
    <property type="nucleotide sequence ID" value="NZ_JABBPN010000011.1"/>
</dbReference>
<keyword evidence="1" id="KW-0472">Membrane</keyword>
<feature type="transmembrane region" description="Helical" evidence="1">
    <location>
        <begin position="131"/>
        <end position="151"/>
    </location>
</feature>
<keyword evidence="1" id="KW-1133">Transmembrane helix</keyword>
<dbReference type="Proteomes" id="UP000565468">
    <property type="component" value="Unassembled WGS sequence"/>
</dbReference>
<evidence type="ECO:0000313" key="4">
    <source>
        <dbReference type="Proteomes" id="UP000565468"/>
    </source>
</evidence>